<accession>A0A411YHT7</accession>
<reference evidence="5 6" key="1">
    <citation type="submission" date="2019-01" db="EMBL/GenBank/DDBJ databases">
        <title>Egibacter rhizosphaerae EGI 80759T.</title>
        <authorList>
            <person name="Chen D.-D."/>
            <person name="Tian Y."/>
            <person name="Jiao J.-Y."/>
            <person name="Zhang X.-T."/>
            <person name="Zhang Y.-G."/>
            <person name="Zhang Y."/>
            <person name="Xiao M."/>
            <person name="Shu W.-S."/>
            <person name="Li W.-J."/>
        </authorList>
    </citation>
    <scope>NUCLEOTIDE SEQUENCE [LARGE SCALE GENOMIC DNA]</scope>
    <source>
        <strain evidence="5 6">EGI 80759</strain>
    </source>
</reference>
<dbReference type="Proteomes" id="UP000291469">
    <property type="component" value="Chromosome"/>
</dbReference>
<keyword evidence="2" id="KW-0238">DNA-binding</keyword>
<feature type="domain" description="HTH lacI-type" evidence="4">
    <location>
        <begin position="15"/>
        <end position="71"/>
    </location>
</feature>
<dbReference type="PANTHER" id="PTHR30146">
    <property type="entry name" value="LACI-RELATED TRANSCRIPTIONAL REPRESSOR"/>
    <property type="match status" value="1"/>
</dbReference>
<gene>
    <name evidence="5" type="ORF">ER308_15815</name>
</gene>
<dbReference type="EMBL" id="CP036402">
    <property type="protein sequence ID" value="QBI20895.1"/>
    <property type="molecule type" value="Genomic_DNA"/>
</dbReference>
<protein>
    <submittedName>
        <fullName evidence="5">LacI family transcriptional regulator</fullName>
    </submittedName>
</protein>
<dbReference type="InterPro" id="IPR000843">
    <property type="entry name" value="HTH_LacI"/>
</dbReference>
<dbReference type="GO" id="GO:0000976">
    <property type="term" value="F:transcription cis-regulatory region binding"/>
    <property type="evidence" value="ECO:0007669"/>
    <property type="project" value="TreeGrafter"/>
</dbReference>
<keyword evidence="3" id="KW-0804">Transcription</keyword>
<dbReference type="Gene3D" id="3.40.50.2300">
    <property type="match status" value="2"/>
</dbReference>
<keyword evidence="1" id="KW-0805">Transcription regulation</keyword>
<dbReference type="PROSITE" id="PS50932">
    <property type="entry name" value="HTH_LACI_2"/>
    <property type="match status" value="1"/>
</dbReference>
<dbReference type="InterPro" id="IPR010982">
    <property type="entry name" value="Lambda_DNA-bd_dom_sf"/>
</dbReference>
<evidence type="ECO:0000259" key="4">
    <source>
        <dbReference type="PROSITE" id="PS50932"/>
    </source>
</evidence>
<dbReference type="RefSeq" id="WP_131155888.1">
    <property type="nucleotide sequence ID" value="NZ_CP036402.1"/>
</dbReference>
<dbReference type="SUPFAM" id="SSF53822">
    <property type="entry name" value="Periplasmic binding protein-like I"/>
    <property type="match status" value="1"/>
</dbReference>
<evidence type="ECO:0000256" key="2">
    <source>
        <dbReference type="ARBA" id="ARBA00023125"/>
    </source>
</evidence>
<dbReference type="KEGG" id="erz:ER308_15815"/>
<evidence type="ECO:0000313" key="6">
    <source>
        <dbReference type="Proteomes" id="UP000291469"/>
    </source>
</evidence>
<dbReference type="Gene3D" id="1.10.260.40">
    <property type="entry name" value="lambda repressor-like DNA-binding domains"/>
    <property type="match status" value="1"/>
</dbReference>
<dbReference type="Pfam" id="PF00356">
    <property type="entry name" value="LacI"/>
    <property type="match status" value="1"/>
</dbReference>
<dbReference type="InterPro" id="IPR046335">
    <property type="entry name" value="LacI/GalR-like_sensor"/>
</dbReference>
<dbReference type="SUPFAM" id="SSF47413">
    <property type="entry name" value="lambda repressor-like DNA-binding domains"/>
    <property type="match status" value="1"/>
</dbReference>
<name>A0A411YHT7_9ACTN</name>
<proteinExistence type="predicted"/>
<dbReference type="OrthoDB" id="3258243at2"/>
<evidence type="ECO:0000256" key="3">
    <source>
        <dbReference type="ARBA" id="ARBA00023163"/>
    </source>
</evidence>
<dbReference type="CDD" id="cd01392">
    <property type="entry name" value="HTH_LacI"/>
    <property type="match status" value="1"/>
</dbReference>
<dbReference type="SMART" id="SM00354">
    <property type="entry name" value="HTH_LACI"/>
    <property type="match status" value="1"/>
</dbReference>
<organism evidence="5 6">
    <name type="scientific">Egibacter rhizosphaerae</name>
    <dbReference type="NCBI Taxonomy" id="1670831"/>
    <lineage>
        <taxon>Bacteria</taxon>
        <taxon>Bacillati</taxon>
        <taxon>Actinomycetota</taxon>
        <taxon>Nitriliruptoria</taxon>
        <taxon>Egibacterales</taxon>
        <taxon>Egibacteraceae</taxon>
        <taxon>Egibacter</taxon>
    </lineage>
</organism>
<dbReference type="Pfam" id="PF13377">
    <property type="entry name" value="Peripla_BP_3"/>
    <property type="match status" value="1"/>
</dbReference>
<sequence>MAEDGDGALAPGTSVTLRDIAKAAGVDVSTVSRALDPHKESLVNAGTRARIRAAAENLGYTPHLIASALRRGRSLSVGVIVPDLGNTVYAPVVRGVAHSLDRGGYIPVVADTEDDSGRLATIVNHFLGRRVDALVVTAARRSDTASLVRCHATGTPVVLAVRTLPDSGLPAVLHDDEGGGALAARHLVEQGHRVLAQIRGANDVQPFVDRSQGFEKTATALGARVEDLGEAAYAPTIDEGRRLAERLLREHPSCTAIFAHNDMLALGVLAAVRASGRRCPNDVSIVGYNDEFFAEHLDPALTTVHNPSYELGRRSGDLAIAHIERPDDEPPPDSPDSIAAELTVRASTAAPPATANTH</sequence>
<dbReference type="InterPro" id="IPR028082">
    <property type="entry name" value="Peripla_BP_I"/>
</dbReference>
<dbReference type="AlphaFoldDB" id="A0A411YHT7"/>
<dbReference type="PANTHER" id="PTHR30146:SF109">
    <property type="entry name" value="HTH-TYPE TRANSCRIPTIONAL REGULATOR GALS"/>
    <property type="match status" value="1"/>
</dbReference>
<keyword evidence="6" id="KW-1185">Reference proteome</keyword>
<evidence type="ECO:0000256" key="1">
    <source>
        <dbReference type="ARBA" id="ARBA00023015"/>
    </source>
</evidence>
<evidence type="ECO:0000313" key="5">
    <source>
        <dbReference type="EMBL" id="QBI20895.1"/>
    </source>
</evidence>
<dbReference type="GO" id="GO:0003700">
    <property type="term" value="F:DNA-binding transcription factor activity"/>
    <property type="evidence" value="ECO:0007669"/>
    <property type="project" value="TreeGrafter"/>
</dbReference>